<protein>
    <submittedName>
        <fullName evidence="8">MFS transporter</fullName>
    </submittedName>
</protein>
<comment type="subcellular location">
    <subcellularLocation>
        <location evidence="1">Endomembrane system</location>
        <topology evidence="1">Multi-pass membrane protein</topology>
    </subcellularLocation>
</comment>
<evidence type="ECO:0000256" key="2">
    <source>
        <dbReference type="ARBA" id="ARBA00022448"/>
    </source>
</evidence>
<sequence length="419" mass="45479">MAVTNFQRFSWALFDFANSAFPTVVTTFVFAAYFTKGIAVDEISGTALWGYATGAAAFLIALCAPIFGAIADHSGRRKPWIFVFSLLCILPSALLWYATPNESVILWVLICVGLATFGFEMAMVFYNAMMHGLARPGAEGRLSGYAWGLGYLGGLLGLALVLVLFVQANPPLFGLDKEQAEHLRISGPFVALWYFVFALPLFLFVPDKPAQASLGQATRTGLRTLWATLRQWRDYKDIFRFLIARMIYTDGLNTLFAFGGIYAAGTFHMSFNELIIFGIGINVTAGIGAALFGRLDDKWGPKRVILISVSALVLLGLGTLIVVDKNHFLILGLSLGLFVGPAQAASRTYLSQAAPAHIRTELFGLYALSGKATAFMGPLMVGLLSDVFNSQRAGMAIIVVFLLIGLALSRNLPDIRGQN</sequence>
<keyword evidence="3 6" id="KW-0812">Transmembrane</keyword>
<evidence type="ECO:0000256" key="3">
    <source>
        <dbReference type="ARBA" id="ARBA00022692"/>
    </source>
</evidence>
<feature type="transmembrane region" description="Helical" evidence="6">
    <location>
        <begin position="393"/>
        <end position="412"/>
    </location>
</feature>
<keyword evidence="2" id="KW-0813">Transport</keyword>
<feature type="transmembrane region" description="Helical" evidence="6">
    <location>
        <begin position="12"/>
        <end position="34"/>
    </location>
</feature>
<dbReference type="Proteomes" id="UP000632498">
    <property type="component" value="Unassembled WGS sequence"/>
</dbReference>
<evidence type="ECO:0000256" key="1">
    <source>
        <dbReference type="ARBA" id="ARBA00004127"/>
    </source>
</evidence>
<gene>
    <name evidence="8" type="ORF">GCM10011332_03410</name>
</gene>
<organism evidence="8 9">
    <name type="scientific">Terasakiella brassicae</name>
    <dbReference type="NCBI Taxonomy" id="1634917"/>
    <lineage>
        <taxon>Bacteria</taxon>
        <taxon>Pseudomonadati</taxon>
        <taxon>Pseudomonadota</taxon>
        <taxon>Alphaproteobacteria</taxon>
        <taxon>Rhodospirillales</taxon>
        <taxon>Terasakiellaceae</taxon>
        <taxon>Terasakiella</taxon>
    </lineage>
</organism>
<feature type="transmembrane region" description="Helical" evidence="6">
    <location>
        <begin position="46"/>
        <end position="68"/>
    </location>
</feature>
<reference evidence="8" key="2">
    <citation type="submission" date="2020-09" db="EMBL/GenBank/DDBJ databases">
        <authorList>
            <person name="Sun Q."/>
            <person name="Zhou Y."/>
        </authorList>
    </citation>
    <scope>NUCLEOTIDE SEQUENCE</scope>
    <source>
        <strain evidence="8">CGMCC 1.15254</strain>
    </source>
</reference>
<feature type="transmembrane region" description="Helical" evidence="6">
    <location>
        <begin position="329"/>
        <end position="350"/>
    </location>
</feature>
<feature type="domain" description="Major facilitator superfamily (MFS) profile" evidence="7">
    <location>
        <begin position="1"/>
        <end position="417"/>
    </location>
</feature>
<dbReference type="Gene3D" id="1.20.1250.20">
    <property type="entry name" value="MFS general substrate transporter like domains"/>
    <property type="match status" value="2"/>
</dbReference>
<dbReference type="GO" id="GO:0012505">
    <property type="term" value="C:endomembrane system"/>
    <property type="evidence" value="ECO:0007669"/>
    <property type="project" value="UniProtKB-SubCell"/>
</dbReference>
<reference evidence="8" key="1">
    <citation type="journal article" date="2014" name="Int. J. Syst. Evol. Microbiol.">
        <title>Complete genome sequence of Corynebacterium casei LMG S-19264T (=DSM 44701T), isolated from a smear-ripened cheese.</title>
        <authorList>
            <consortium name="US DOE Joint Genome Institute (JGI-PGF)"/>
            <person name="Walter F."/>
            <person name="Albersmeier A."/>
            <person name="Kalinowski J."/>
            <person name="Ruckert C."/>
        </authorList>
    </citation>
    <scope>NUCLEOTIDE SEQUENCE</scope>
    <source>
        <strain evidence="8">CGMCC 1.15254</strain>
    </source>
</reference>
<evidence type="ECO:0000256" key="5">
    <source>
        <dbReference type="ARBA" id="ARBA00023136"/>
    </source>
</evidence>
<dbReference type="InterPro" id="IPR024671">
    <property type="entry name" value="Atg22-like"/>
</dbReference>
<evidence type="ECO:0000256" key="6">
    <source>
        <dbReference type="SAM" id="Phobius"/>
    </source>
</evidence>
<feature type="transmembrane region" description="Helical" evidence="6">
    <location>
        <begin position="146"/>
        <end position="165"/>
    </location>
</feature>
<feature type="transmembrane region" description="Helical" evidence="6">
    <location>
        <begin position="238"/>
        <end position="262"/>
    </location>
</feature>
<dbReference type="InterPro" id="IPR020846">
    <property type="entry name" value="MFS_dom"/>
</dbReference>
<evidence type="ECO:0000313" key="8">
    <source>
        <dbReference type="EMBL" id="GGF53360.1"/>
    </source>
</evidence>
<dbReference type="PANTHER" id="PTHR23519:SF1">
    <property type="entry name" value="AUTOPHAGY-RELATED PROTEIN 22"/>
    <property type="match status" value="1"/>
</dbReference>
<keyword evidence="9" id="KW-1185">Reference proteome</keyword>
<feature type="transmembrane region" description="Helical" evidence="6">
    <location>
        <begin position="362"/>
        <end position="381"/>
    </location>
</feature>
<feature type="transmembrane region" description="Helical" evidence="6">
    <location>
        <begin position="104"/>
        <end position="126"/>
    </location>
</feature>
<dbReference type="InterPro" id="IPR050495">
    <property type="entry name" value="ATG22/LtaA_families"/>
</dbReference>
<dbReference type="SUPFAM" id="SSF103473">
    <property type="entry name" value="MFS general substrate transporter"/>
    <property type="match status" value="1"/>
</dbReference>
<dbReference type="GO" id="GO:0022857">
    <property type="term" value="F:transmembrane transporter activity"/>
    <property type="evidence" value="ECO:0007669"/>
    <property type="project" value="InterPro"/>
</dbReference>
<feature type="transmembrane region" description="Helical" evidence="6">
    <location>
        <begin position="80"/>
        <end position="98"/>
    </location>
</feature>
<dbReference type="InterPro" id="IPR036259">
    <property type="entry name" value="MFS_trans_sf"/>
</dbReference>
<name>A0A917BRJ1_9PROT</name>
<evidence type="ECO:0000259" key="7">
    <source>
        <dbReference type="PROSITE" id="PS50850"/>
    </source>
</evidence>
<feature type="transmembrane region" description="Helical" evidence="6">
    <location>
        <begin position="304"/>
        <end position="323"/>
    </location>
</feature>
<keyword evidence="4 6" id="KW-1133">Transmembrane helix</keyword>
<feature type="transmembrane region" description="Helical" evidence="6">
    <location>
        <begin position="274"/>
        <end position="292"/>
    </location>
</feature>
<dbReference type="PROSITE" id="PS50850">
    <property type="entry name" value="MFS"/>
    <property type="match status" value="1"/>
</dbReference>
<dbReference type="EMBL" id="BMHV01000002">
    <property type="protein sequence ID" value="GGF53360.1"/>
    <property type="molecule type" value="Genomic_DNA"/>
</dbReference>
<dbReference type="PANTHER" id="PTHR23519">
    <property type="entry name" value="AUTOPHAGY-RELATED PROTEIN 22"/>
    <property type="match status" value="1"/>
</dbReference>
<feature type="transmembrane region" description="Helical" evidence="6">
    <location>
        <begin position="185"/>
        <end position="205"/>
    </location>
</feature>
<dbReference type="Pfam" id="PF11700">
    <property type="entry name" value="ATG22"/>
    <property type="match status" value="2"/>
</dbReference>
<evidence type="ECO:0000313" key="9">
    <source>
        <dbReference type="Proteomes" id="UP000632498"/>
    </source>
</evidence>
<keyword evidence="5 6" id="KW-0472">Membrane</keyword>
<dbReference type="RefSeq" id="WP_188660585.1">
    <property type="nucleotide sequence ID" value="NZ_BMHV01000002.1"/>
</dbReference>
<proteinExistence type="predicted"/>
<dbReference type="AlphaFoldDB" id="A0A917BRJ1"/>
<comment type="caution">
    <text evidence="8">The sequence shown here is derived from an EMBL/GenBank/DDBJ whole genome shotgun (WGS) entry which is preliminary data.</text>
</comment>
<accession>A0A917BRJ1</accession>
<evidence type="ECO:0000256" key="4">
    <source>
        <dbReference type="ARBA" id="ARBA00022989"/>
    </source>
</evidence>